<evidence type="ECO:0000313" key="4">
    <source>
        <dbReference type="Proteomes" id="UP001385499"/>
    </source>
</evidence>
<evidence type="ECO:0000259" key="2">
    <source>
        <dbReference type="Pfam" id="PF01266"/>
    </source>
</evidence>
<name>A0ABU8TNA7_9HYPH</name>
<dbReference type="RefSeq" id="WP_340275813.1">
    <property type="nucleotide sequence ID" value="NZ_JBAKIA010000012.1"/>
</dbReference>
<gene>
    <name evidence="3" type="ORF">V6575_16255</name>
</gene>
<keyword evidence="4" id="KW-1185">Reference proteome</keyword>
<dbReference type="SUPFAM" id="SSF51905">
    <property type="entry name" value="FAD/NAD(P)-binding domain"/>
    <property type="match status" value="1"/>
</dbReference>
<evidence type="ECO:0000313" key="3">
    <source>
        <dbReference type="EMBL" id="MEJ8475646.1"/>
    </source>
</evidence>
<dbReference type="EMBL" id="JBAKIA010000012">
    <property type="protein sequence ID" value="MEJ8475646.1"/>
    <property type="molecule type" value="Genomic_DNA"/>
</dbReference>
<protein>
    <submittedName>
        <fullName evidence="3">FAD-binding oxidoreductase</fullName>
        <ecNumber evidence="3">1.-.-.-</ecNumber>
    </submittedName>
</protein>
<dbReference type="GO" id="GO:0016491">
    <property type="term" value="F:oxidoreductase activity"/>
    <property type="evidence" value="ECO:0007669"/>
    <property type="project" value="UniProtKB-KW"/>
</dbReference>
<dbReference type="PANTHER" id="PTHR13847:SF287">
    <property type="entry name" value="FAD-DEPENDENT OXIDOREDUCTASE DOMAIN-CONTAINING PROTEIN 1"/>
    <property type="match status" value="1"/>
</dbReference>
<organism evidence="3 4">
    <name type="scientific">Roseibium algae</name>
    <dbReference type="NCBI Taxonomy" id="3123038"/>
    <lineage>
        <taxon>Bacteria</taxon>
        <taxon>Pseudomonadati</taxon>
        <taxon>Pseudomonadota</taxon>
        <taxon>Alphaproteobacteria</taxon>
        <taxon>Hyphomicrobiales</taxon>
        <taxon>Stappiaceae</taxon>
        <taxon>Roseibium</taxon>
    </lineage>
</organism>
<dbReference type="InterPro" id="IPR006076">
    <property type="entry name" value="FAD-dep_OxRdtase"/>
</dbReference>
<keyword evidence="1 3" id="KW-0560">Oxidoreductase</keyword>
<dbReference type="Pfam" id="PF01266">
    <property type="entry name" value="DAO"/>
    <property type="match status" value="1"/>
</dbReference>
<proteinExistence type="predicted"/>
<dbReference type="InterPro" id="IPR036188">
    <property type="entry name" value="FAD/NAD-bd_sf"/>
</dbReference>
<reference evidence="3 4" key="1">
    <citation type="submission" date="2024-02" db="EMBL/GenBank/DDBJ databases">
        <title>Roseibium algae sp. nov., isolated from marine alga (Grateloupia sp.), showing potential in myo-inositol conversion.</title>
        <authorList>
            <person name="Wang Y."/>
        </authorList>
    </citation>
    <scope>NUCLEOTIDE SEQUENCE [LARGE SCALE GENOMIC DNA]</scope>
    <source>
        <strain evidence="3 4">H3510</strain>
    </source>
</reference>
<dbReference type="PANTHER" id="PTHR13847">
    <property type="entry name" value="SARCOSINE DEHYDROGENASE-RELATED"/>
    <property type="match status" value="1"/>
</dbReference>
<evidence type="ECO:0000256" key="1">
    <source>
        <dbReference type="ARBA" id="ARBA00023002"/>
    </source>
</evidence>
<dbReference type="Proteomes" id="UP001385499">
    <property type="component" value="Unassembled WGS sequence"/>
</dbReference>
<dbReference type="EC" id="1.-.-.-" evidence="3"/>
<sequence length="368" mass="39084">MKTADIIIIGGGIAGIGAAARLSPEASVIILEMEDAAGRHASGRSAAIFIRNYGNATLRALNAASEPTFLEPEGISESSLLSQRGELMVANEAGLDDLNAYLTGSDGLERISAAEAVKLFPLLRQDWVVEAAYEQSAQDIDADRLLQGCLKLARRNGAEFIPKAPVTAMKRANGIWQVETPKGQFTAPIVINAAGAWADQIAGLAGMLPVGLSALRRSAAIVSPPCSDDISSWPLLVSAAEDWYVKPDAGKFMVSPADEDPVEAQDAWPEDMVLAEGIYRAEQAVDLQVTRIEHSWAGLRTFAPDRTPVVGFSPEQDGFFWLAGQGGYGVQTAPALSQLTADLCLHRTSLLSAAVLEALDPGRFLQST</sequence>
<feature type="domain" description="FAD dependent oxidoreductase" evidence="2">
    <location>
        <begin position="5"/>
        <end position="343"/>
    </location>
</feature>
<comment type="caution">
    <text evidence="3">The sequence shown here is derived from an EMBL/GenBank/DDBJ whole genome shotgun (WGS) entry which is preliminary data.</text>
</comment>
<dbReference type="Gene3D" id="3.30.9.10">
    <property type="entry name" value="D-Amino Acid Oxidase, subunit A, domain 2"/>
    <property type="match status" value="1"/>
</dbReference>
<dbReference type="Gene3D" id="3.50.50.60">
    <property type="entry name" value="FAD/NAD(P)-binding domain"/>
    <property type="match status" value="1"/>
</dbReference>
<accession>A0ABU8TNA7</accession>